<dbReference type="GO" id="GO:0004042">
    <property type="term" value="F:L-glutamate N-acetyltransferase activity"/>
    <property type="evidence" value="ECO:0007669"/>
    <property type="project" value="UniProtKB-UniRule"/>
</dbReference>
<evidence type="ECO:0000256" key="9">
    <source>
        <dbReference type="HAMAP-Rule" id="MF_01106"/>
    </source>
</evidence>
<keyword evidence="9" id="KW-0963">Cytoplasm</keyword>
<dbReference type="GO" id="GO:0006526">
    <property type="term" value="P:L-arginine biosynthetic process"/>
    <property type="evidence" value="ECO:0007669"/>
    <property type="project" value="UniProtKB-UniRule"/>
</dbReference>
<dbReference type="NCBIfam" id="NF003802">
    <property type="entry name" value="PRK05388.1"/>
    <property type="match status" value="1"/>
</dbReference>
<dbReference type="AlphaFoldDB" id="A0A9X4NRS7"/>
<dbReference type="CDD" id="cd02152">
    <property type="entry name" value="OAT"/>
    <property type="match status" value="1"/>
</dbReference>
<feature type="chain" id="PRO_5041025924" description="Arginine biosynthesis bifunctional protein ArgJ alpha chain" evidence="9">
    <location>
        <begin position="1"/>
        <end position="198"/>
    </location>
</feature>
<comment type="catalytic activity">
    <reaction evidence="9">
        <text>L-glutamate + acetyl-CoA = N-acetyl-L-glutamate + CoA + H(+)</text>
        <dbReference type="Rhea" id="RHEA:24292"/>
        <dbReference type="ChEBI" id="CHEBI:15378"/>
        <dbReference type="ChEBI" id="CHEBI:29985"/>
        <dbReference type="ChEBI" id="CHEBI:44337"/>
        <dbReference type="ChEBI" id="CHEBI:57287"/>
        <dbReference type="ChEBI" id="CHEBI:57288"/>
        <dbReference type="EC" id="2.3.1.1"/>
    </reaction>
</comment>
<organism evidence="10 11">
    <name type="scientific">Hydrogenophaga taeniospiralis CCUG 15921</name>
    <dbReference type="NCBI Taxonomy" id="1281780"/>
    <lineage>
        <taxon>Bacteria</taxon>
        <taxon>Pseudomonadati</taxon>
        <taxon>Pseudomonadota</taxon>
        <taxon>Betaproteobacteria</taxon>
        <taxon>Burkholderiales</taxon>
        <taxon>Comamonadaceae</taxon>
        <taxon>Hydrogenophaga</taxon>
    </lineage>
</organism>
<feature type="binding site" evidence="9">
    <location>
        <position position="199"/>
    </location>
    <ligand>
        <name>substrate</name>
    </ligand>
</feature>
<keyword evidence="5 9" id="KW-0808">Transferase</keyword>
<gene>
    <name evidence="9" type="primary">argJ</name>
    <name evidence="10" type="ORF">H010_15050</name>
</gene>
<feature type="binding site" evidence="9">
    <location>
        <position position="415"/>
    </location>
    <ligand>
        <name>substrate</name>
    </ligand>
</feature>
<dbReference type="Gene3D" id="3.60.70.12">
    <property type="entry name" value="L-amino peptidase D-ALA esterase/amidase"/>
    <property type="match status" value="1"/>
</dbReference>
<evidence type="ECO:0000256" key="1">
    <source>
        <dbReference type="ARBA" id="ARBA00006774"/>
    </source>
</evidence>
<evidence type="ECO:0000256" key="8">
    <source>
        <dbReference type="ARBA" id="ARBA00049439"/>
    </source>
</evidence>
<keyword evidence="11" id="KW-1185">Reference proteome</keyword>
<protein>
    <recommendedName>
        <fullName evidence="9">Arginine biosynthesis bifunctional protein ArgJ</fullName>
    </recommendedName>
    <domain>
        <recommendedName>
            <fullName evidence="9">Glutamate N-acetyltransferase</fullName>
            <ecNumber evidence="9">2.3.1.35</ecNumber>
        </recommendedName>
        <alternativeName>
            <fullName evidence="9">Ornithine acetyltransferase</fullName>
            <shortName evidence="9">OATase</shortName>
        </alternativeName>
        <alternativeName>
            <fullName evidence="9">Ornithine transacetylase</fullName>
        </alternativeName>
    </domain>
    <domain>
        <recommendedName>
            <fullName evidence="9">Amino-acid acetyltransferase</fullName>
            <ecNumber evidence="9">2.3.1.1</ecNumber>
        </recommendedName>
        <alternativeName>
            <fullName evidence="9">N-acetylglutamate synthase</fullName>
            <shortName evidence="9">AGSase</shortName>
        </alternativeName>
    </domain>
    <component>
        <recommendedName>
            <fullName evidence="9">Arginine biosynthesis bifunctional protein ArgJ alpha chain</fullName>
        </recommendedName>
    </component>
    <component>
        <recommendedName>
            <fullName evidence="9">Arginine biosynthesis bifunctional protein ArgJ beta chain</fullName>
        </recommendedName>
    </component>
</protein>
<dbReference type="RefSeq" id="WP_068174382.1">
    <property type="nucleotide sequence ID" value="NZ_AOGK01000013.1"/>
</dbReference>
<comment type="function">
    <text evidence="9">Catalyzes two activities which are involved in the cyclic version of arginine biosynthesis: the synthesis of N-acetylglutamate from glutamate and acetyl-CoA as the acetyl donor, and of ornithine by transacetylation between N(2)-acetylornithine and glutamate.</text>
</comment>
<dbReference type="InterPro" id="IPR002813">
    <property type="entry name" value="Arg_biosynth_ArgJ"/>
</dbReference>
<sequence length="415" mass="43035">MPVLLNPPRAADLLAIPGVRIGVAQAGIRKANRKDLTVFLLDEGSAVGAVFTQNRYAAAPVQVCREHLGSGSPIRVMVVNTGNANAGTGEPGLAHARQTCSALALALGLQHEQVLPFSTGVIMEPLPLERLLSGLPAALESAAQPVVTGGEQWLSAAEGIMTTDTLPKAISRQATVGGRMVSVTGIAKGAGMIRPNMATMLGFVATDACVDPGLMNALARRLADVSFNRVTVDGDTSTNDSFVIVATGQAGNAAVTDLDSPDGQALLAVLTPVAQHLAHAIVRDGEGATKFITVQVEGGGTAAECLQVAYAVAHSPLVKTAFFASDPNLGRILAAVGYAGIADLDATKIELHLGDVHVVAAGGRHLAYREEDGQRVMKEAEILVRIGLGRGTAAETVWTCDFSHDYVTINADYRS</sequence>
<dbReference type="FunFam" id="3.60.70.12:FF:000001">
    <property type="entry name" value="Arginine biosynthesis bifunctional protein ArgJ, chloroplastic"/>
    <property type="match status" value="1"/>
</dbReference>
<keyword evidence="4 9" id="KW-0028">Amino-acid biosynthesis</keyword>
<comment type="subunit">
    <text evidence="2 9">Heterotetramer of two alpha and two beta chains.</text>
</comment>
<dbReference type="OrthoDB" id="9804242at2"/>
<dbReference type="PANTHER" id="PTHR23100:SF0">
    <property type="entry name" value="ARGININE BIOSYNTHESIS BIFUNCTIONAL PROTEIN ARGJ, MITOCHONDRIAL"/>
    <property type="match status" value="1"/>
</dbReference>
<keyword evidence="3 9" id="KW-0055">Arginine biosynthesis</keyword>
<comment type="pathway">
    <text evidence="9">Amino-acid biosynthesis; L-arginine biosynthesis; N(2)-acetyl-L-ornithine from L-glutamate: step 1/4.</text>
</comment>
<dbReference type="FunFam" id="3.10.20.340:FF:000001">
    <property type="entry name" value="Arginine biosynthesis bifunctional protein ArgJ, chloroplastic"/>
    <property type="match status" value="1"/>
</dbReference>
<keyword evidence="9" id="KW-0511">Multifunctional enzyme</keyword>
<dbReference type="InterPro" id="IPR016117">
    <property type="entry name" value="ArgJ-like_dom_sf"/>
</dbReference>
<dbReference type="EMBL" id="AOGK01000013">
    <property type="protein sequence ID" value="MDG5976583.1"/>
    <property type="molecule type" value="Genomic_DNA"/>
</dbReference>
<dbReference type="GO" id="GO:0004358">
    <property type="term" value="F:L-glutamate N-acetyltransferase activity, acting on acetyl-L-ornithine as donor"/>
    <property type="evidence" value="ECO:0007669"/>
    <property type="project" value="UniProtKB-UniRule"/>
</dbReference>
<feature type="chain" id="PRO_5041025925" description="Arginine biosynthesis bifunctional protein ArgJ beta chain" evidence="9">
    <location>
        <begin position="199"/>
        <end position="415"/>
    </location>
</feature>
<dbReference type="EC" id="2.3.1.35" evidence="9"/>
<feature type="binding site" evidence="9">
    <location>
        <position position="286"/>
    </location>
    <ligand>
        <name>substrate</name>
    </ligand>
</feature>
<dbReference type="GO" id="GO:0006592">
    <property type="term" value="P:ornithine biosynthetic process"/>
    <property type="evidence" value="ECO:0007669"/>
    <property type="project" value="TreeGrafter"/>
</dbReference>
<dbReference type="SUPFAM" id="SSF56266">
    <property type="entry name" value="DmpA/ArgJ-like"/>
    <property type="match status" value="1"/>
</dbReference>
<keyword evidence="7 9" id="KW-0012">Acyltransferase</keyword>
<comment type="caution">
    <text evidence="10">The sequence shown here is derived from an EMBL/GenBank/DDBJ whole genome shotgun (WGS) entry which is preliminary data.</text>
</comment>
<feature type="binding site" evidence="9">
    <location>
        <position position="162"/>
    </location>
    <ligand>
        <name>substrate</name>
    </ligand>
</feature>
<evidence type="ECO:0000256" key="3">
    <source>
        <dbReference type="ARBA" id="ARBA00022571"/>
    </source>
</evidence>
<evidence type="ECO:0000256" key="7">
    <source>
        <dbReference type="ARBA" id="ARBA00023315"/>
    </source>
</evidence>
<evidence type="ECO:0000256" key="6">
    <source>
        <dbReference type="ARBA" id="ARBA00022813"/>
    </source>
</evidence>
<accession>A0A9X4NRS7</accession>
<comment type="subcellular location">
    <subcellularLocation>
        <location evidence="9">Cytoplasm</location>
    </subcellularLocation>
</comment>
<reference evidence="10" key="1">
    <citation type="submission" date="2013-01" db="EMBL/GenBank/DDBJ databases">
        <title>Genome draft of Hydrogenophaga taeniospiralis 2K1.</title>
        <authorList>
            <person name="Gomila M."/>
            <person name="Lalucat J."/>
        </authorList>
    </citation>
    <scope>NUCLEOTIDE SEQUENCE</scope>
    <source>
        <strain evidence="10">CCUG 15921</strain>
    </source>
</reference>
<feature type="active site" description="Nucleophile" evidence="9">
    <location>
        <position position="199"/>
    </location>
</feature>
<evidence type="ECO:0000313" key="10">
    <source>
        <dbReference type="EMBL" id="MDG5976583.1"/>
    </source>
</evidence>
<evidence type="ECO:0000256" key="5">
    <source>
        <dbReference type="ARBA" id="ARBA00022679"/>
    </source>
</evidence>
<feature type="site" description="Cleavage; by autolysis" evidence="9">
    <location>
        <begin position="198"/>
        <end position="199"/>
    </location>
</feature>
<dbReference type="Pfam" id="PF01960">
    <property type="entry name" value="ArgJ"/>
    <property type="match status" value="1"/>
</dbReference>
<dbReference type="Proteomes" id="UP001152876">
    <property type="component" value="Unassembled WGS sequence"/>
</dbReference>
<dbReference type="PANTHER" id="PTHR23100">
    <property type="entry name" value="ARGININE BIOSYNTHESIS BIFUNCTIONAL PROTEIN ARGJ"/>
    <property type="match status" value="1"/>
</dbReference>
<evidence type="ECO:0000313" key="11">
    <source>
        <dbReference type="Proteomes" id="UP001152876"/>
    </source>
</evidence>
<comment type="similarity">
    <text evidence="1 9">Belongs to the ArgJ family.</text>
</comment>
<feature type="site" description="Involved in the stabilization of negative charge on the oxyanion by the formation of the oxyanion hole" evidence="9">
    <location>
        <position position="120"/>
    </location>
</feature>
<name>A0A9X4NRS7_9BURK</name>
<comment type="pathway">
    <text evidence="9">Amino-acid biosynthesis; L-arginine biosynthesis; L-ornithine and N-acetyl-L-glutamate from L-glutamate and N(2)-acetyl-L-ornithine (cyclic): step 1/1.</text>
</comment>
<proteinExistence type="inferred from homology"/>
<feature type="binding site" evidence="9">
    <location>
        <position position="410"/>
    </location>
    <ligand>
        <name>substrate</name>
    </ligand>
</feature>
<dbReference type="EC" id="2.3.1.1" evidence="9"/>
<dbReference type="InterPro" id="IPR042195">
    <property type="entry name" value="ArgJ_beta_C"/>
</dbReference>
<dbReference type="Gene3D" id="3.10.20.340">
    <property type="entry name" value="ArgJ beta chain, C-terminal domain"/>
    <property type="match status" value="1"/>
</dbReference>
<evidence type="ECO:0000256" key="4">
    <source>
        <dbReference type="ARBA" id="ARBA00022605"/>
    </source>
</evidence>
<dbReference type="NCBIfam" id="TIGR00120">
    <property type="entry name" value="ArgJ"/>
    <property type="match status" value="1"/>
</dbReference>
<keyword evidence="6 9" id="KW-0068">Autocatalytic cleavage</keyword>
<dbReference type="GO" id="GO:0005737">
    <property type="term" value="C:cytoplasm"/>
    <property type="evidence" value="ECO:0007669"/>
    <property type="project" value="UniProtKB-SubCell"/>
</dbReference>
<evidence type="ECO:0000256" key="2">
    <source>
        <dbReference type="ARBA" id="ARBA00011475"/>
    </source>
</evidence>
<comment type="catalytic activity">
    <reaction evidence="8 9">
        <text>N(2)-acetyl-L-ornithine + L-glutamate = N-acetyl-L-glutamate + L-ornithine</text>
        <dbReference type="Rhea" id="RHEA:15349"/>
        <dbReference type="ChEBI" id="CHEBI:29985"/>
        <dbReference type="ChEBI" id="CHEBI:44337"/>
        <dbReference type="ChEBI" id="CHEBI:46911"/>
        <dbReference type="ChEBI" id="CHEBI:57805"/>
        <dbReference type="EC" id="2.3.1.35"/>
    </reaction>
</comment>
<feature type="site" description="Involved in the stabilization of negative charge on the oxyanion by the formation of the oxyanion hole" evidence="9">
    <location>
        <position position="119"/>
    </location>
</feature>
<feature type="binding site" evidence="9">
    <location>
        <position position="188"/>
    </location>
    <ligand>
        <name>substrate</name>
    </ligand>
</feature>
<dbReference type="HAMAP" id="MF_01106">
    <property type="entry name" value="ArgJ"/>
    <property type="match status" value="1"/>
</dbReference>